<dbReference type="GO" id="GO:0005576">
    <property type="term" value="C:extracellular region"/>
    <property type="evidence" value="ECO:0007669"/>
    <property type="project" value="UniProtKB-SubCell"/>
</dbReference>
<evidence type="ECO:0000256" key="5">
    <source>
        <dbReference type="ARBA" id="ARBA00022622"/>
    </source>
</evidence>
<evidence type="ECO:0000256" key="6">
    <source>
        <dbReference type="ARBA" id="ARBA00022729"/>
    </source>
</evidence>
<keyword evidence="5" id="KW-0336">GPI-anchor</keyword>
<dbReference type="Proteomes" id="UP000235672">
    <property type="component" value="Unassembled WGS sequence"/>
</dbReference>
<dbReference type="EMBL" id="KZ613487">
    <property type="protein sequence ID" value="PMD19805.1"/>
    <property type="molecule type" value="Genomic_DNA"/>
</dbReference>
<dbReference type="Pfam" id="PF05730">
    <property type="entry name" value="CFEM"/>
    <property type="match status" value="1"/>
</dbReference>
<protein>
    <recommendedName>
        <fullName evidence="10">CFEM domain-containing protein</fullName>
    </recommendedName>
</protein>
<keyword evidence="4" id="KW-0964">Secreted</keyword>
<evidence type="ECO:0000256" key="9">
    <source>
        <dbReference type="SAM" id="SignalP"/>
    </source>
</evidence>
<evidence type="ECO:0000313" key="12">
    <source>
        <dbReference type="Proteomes" id="UP000235672"/>
    </source>
</evidence>
<evidence type="ECO:0000256" key="8">
    <source>
        <dbReference type="ARBA" id="ARBA00023288"/>
    </source>
</evidence>
<keyword evidence="12" id="KW-1185">Reference proteome</keyword>
<name>A0A2J6Q0J3_9HELO</name>
<dbReference type="AlphaFoldDB" id="A0A2J6Q0J3"/>
<feature type="domain" description="CFEM" evidence="10">
    <location>
        <begin position="29"/>
        <end position="92"/>
    </location>
</feature>
<evidence type="ECO:0000256" key="2">
    <source>
        <dbReference type="ARBA" id="ARBA00004613"/>
    </source>
</evidence>
<keyword evidence="5" id="KW-0325">Glycoprotein</keyword>
<dbReference type="GO" id="GO:0098552">
    <property type="term" value="C:side of membrane"/>
    <property type="evidence" value="ECO:0007669"/>
    <property type="project" value="UniProtKB-KW"/>
</dbReference>
<evidence type="ECO:0000256" key="3">
    <source>
        <dbReference type="ARBA" id="ARBA00010031"/>
    </source>
</evidence>
<keyword evidence="6 9" id="KW-0732">Signal</keyword>
<sequence length="97" mass="10647">MQLTWIALALSAAVLATAQTYIESIDFLPCVRPCVEDAIVRYTSCLKDETPEVPCLCRNYASVQNQFKHCSKGHCGESLTDNVVLPTLSSLCEDCGF</sequence>
<proteinExistence type="inferred from homology"/>
<feature type="signal peptide" evidence="9">
    <location>
        <begin position="1"/>
        <end position="18"/>
    </location>
</feature>
<evidence type="ECO:0000259" key="10">
    <source>
        <dbReference type="Pfam" id="PF05730"/>
    </source>
</evidence>
<keyword evidence="7" id="KW-1015">Disulfide bond</keyword>
<evidence type="ECO:0000256" key="4">
    <source>
        <dbReference type="ARBA" id="ARBA00022525"/>
    </source>
</evidence>
<evidence type="ECO:0000313" key="11">
    <source>
        <dbReference type="EMBL" id="PMD19805.1"/>
    </source>
</evidence>
<keyword evidence="8" id="KW-0449">Lipoprotein</keyword>
<comment type="similarity">
    <text evidence="3">Belongs to the RBT5 family.</text>
</comment>
<organism evidence="11 12">
    <name type="scientific">Hyaloscypha hepaticicola</name>
    <dbReference type="NCBI Taxonomy" id="2082293"/>
    <lineage>
        <taxon>Eukaryota</taxon>
        <taxon>Fungi</taxon>
        <taxon>Dikarya</taxon>
        <taxon>Ascomycota</taxon>
        <taxon>Pezizomycotina</taxon>
        <taxon>Leotiomycetes</taxon>
        <taxon>Helotiales</taxon>
        <taxon>Hyaloscyphaceae</taxon>
        <taxon>Hyaloscypha</taxon>
    </lineage>
</organism>
<dbReference type="InterPro" id="IPR008427">
    <property type="entry name" value="Extracellular_membr_CFEM_dom"/>
</dbReference>
<gene>
    <name evidence="11" type="ORF">NA56DRAFT_705039</name>
</gene>
<feature type="chain" id="PRO_5014352302" description="CFEM domain-containing protein" evidence="9">
    <location>
        <begin position="19"/>
        <end position="97"/>
    </location>
</feature>
<keyword evidence="5" id="KW-0472">Membrane</keyword>
<accession>A0A2J6Q0J3</accession>
<evidence type="ECO:0000256" key="1">
    <source>
        <dbReference type="ARBA" id="ARBA00004589"/>
    </source>
</evidence>
<reference evidence="11 12" key="1">
    <citation type="submission" date="2016-05" db="EMBL/GenBank/DDBJ databases">
        <title>A degradative enzymes factory behind the ericoid mycorrhizal symbiosis.</title>
        <authorList>
            <consortium name="DOE Joint Genome Institute"/>
            <person name="Martino E."/>
            <person name="Morin E."/>
            <person name="Grelet G."/>
            <person name="Kuo A."/>
            <person name="Kohler A."/>
            <person name="Daghino S."/>
            <person name="Barry K."/>
            <person name="Choi C."/>
            <person name="Cichocki N."/>
            <person name="Clum A."/>
            <person name="Copeland A."/>
            <person name="Hainaut M."/>
            <person name="Haridas S."/>
            <person name="Labutti K."/>
            <person name="Lindquist E."/>
            <person name="Lipzen A."/>
            <person name="Khouja H.-R."/>
            <person name="Murat C."/>
            <person name="Ohm R."/>
            <person name="Olson A."/>
            <person name="Spatafora J."/>
            <person name="Veneault-Fourrey C."/>
            <person name="Henrissat B."/>
            <person name="Grigoriev I."/>
            <person name="Martin F."/>
            <person name="Perotto S."/>
        </authorList>
    </citation>
    <scope>NUCLEOTIDE SEQUENCE [LARGE SCALE GENOMIC DNA]</scope>
    <source>
        <strain evidence="11 12">UAMH 7357</strain>
    </source>
</reference>
<evidence type="ECO:0000256" key="7">
    <source>
        <dbReference type="ARBA" id="ARBA00023157"/>
    </source>
</evidence>
<comment type="subcellular location">
    <subcellularLocation>
        <location evidence="1">Membrane</location>
        <topology evidence="1">Lipid-anchor</topology>
        <topology evidence="1">GPI-anchor</topology>
    </subcellularLocation>
    <subcellularLocation>
        <location evidence="2">Secreted</location>
    </subcellularLocation>
</comment>